<protein>
    <submittedName>
        <fullName evidence="1">Uncharacterized protein</fullName>
    </submittedName>
</protein>
<accession>A0A857DMT8</accession>
<reference evidence="1 2" key="1">
    <citation type="submission" date="2019-12" db="EMBL/GenBank/DDBJ databases">
        <title>Sequence classification of anaerobic respiratory reductive dehalogenases: First we see many, then we see few.</title>
        <authorList>
            <person name="Molenda O."/>
            <person name="Puentes Jacome L.A."/>
            <person name="Cao X."/>
            <person name="Nesbo C.L."/>
            <person name="Tang S."/>
            <person name="Morson N."/>
            <person name="Patron J."/>
            <person name="Lomheim L."/>
            <person name="Wishart D.S."/>
            <person name="Edwards E.A."/>
        </authorList>
    </citation>
    <scope>NUCLEOTIDE SEQUENCE [LARGE SCALE GENOMIC DNA]</scope>
    <source>
        <strain evidence="1 2">12DCA</strain>
    </source>
</reference>
<dbReference type="Proteomes" id="UP000430508">
    <property type="component" value="Chromosome"/>
</dbReference>
<name>A0A857DMT8_9FIRM</name>
<dbReference type="EMBL" id="CP046996">
    <property type="protein sequence ID" value="QHA01675.1"/>
    <property type="molecule type" value="Genomic_DNA"/>
</dbReference>
<evidence type="ECO:0000313" key="1">
    <source>
        <dbReference type="EMBL" id="QHA01675.1"/>
    </source>
</evidence>
<gene>
    <name evidence="1" type="ORF">GQ588_14000</name>
</gene>
<dbReference type="RefSeq" id="WP_158208633.1">
    <property type="nucleotide sequence ID" value="NZ_CP046996.1"/>
</dbReference>
<proteinExistence type="predicted"/>
<sequence>MSNTFITVKEVARQLLPRLIGNLPNLIYKDSSQQFVVGKGATIQVKKPVILHADDFDEAVGVTPQGITEESVEVTLDKLATVDVEFGAIQRATNVDDLNRLYLEPAAIALAEKINSDGLYLYKDIPYNCGVAGTTPDALTDLSDVR</sequence>
<organism evidence="1 2">
    <name type="scientific">Dehalobacter restrictus</name>
    <dbReference type="NCBI Taxonomy" id="55583"/>
    <lineage>
        <taxon>Bacteria</taxon>
        <taxon>Bacillati</taxon>
        <taxon>Bacillota</taxon>
        <taxon>Clostridia</taxon>
        <taxon>Eubacteriales</taxon>
        <taxon>Desulfitobacteriaceae</taxon>
        <taxon>Dehalobacter</taxon>
    </lineage>
</organism>
<dbReference type="AlphaFoldDB" id="A0A857DMT8"/>
<evidence type="ECO:0000313" key="2">
    <source>
        <dbReference type="Proteomes" id="UP000430508"/>
    </source>
</evidence>